<comment type="caution">
    <text evidence="2">The sequence shown here is derived from an EMBL/GenBank/DDBJ whole genome shotgun (WGS) entry which is preliminary data.</text>
</comment>
<proteinExistence type="predicted"/>
<keyword evidence="1" id="KW-0812">Transmembrane</keyword>
<accession>A0A7X0D0R7</accession>
<evidence type="ECO:0000313" key="3">
    <source>
        <dbReference type="Proteomes" id="UP000547879"/>
    </source>
</evidence>
<dbReference type="AlphaFoldDB" id="A0A7X0D0R7"/>
<evidence type="ECO:0000256" key="1">
    <source>
        <dbReference type="SAM" id="Phobius"/>
    </source>
</evidence>
<feature type="transmembrane region" description="Helical" evidence="1">
    <location>
        <begin position="31"/>
        <end position="53"/>
    </location>
</feature>
<sequence>MLAANDNVIRAKTFEATSADDNPSLADVGPLLALTVISGGTFYVISTVLSGCLKSFPIFYP</sequence>
<organism evidence="2 3">
    <name type="scientific">Rhizobium wenxiniae</name>
    <dbReference type="NCBI Taxonomy" id="1737357"/>
    <lineage>
        <taxon>Bacteria</taxon>
        <taxon>Pseudomonadati</taxon>
        <taxon>Pseudomonadota</taxon>
        <taxon>Alphaproteobacteria</taxon>
        <taxon>Hyphomicrobiales</taxon>
        <taxon>Rhizobiaceae</taxon>
        <taxon>Rhizobium/Agrobacterium group</taxon>
        <taxon>Rhizobium</taxon>
    </lineage>
</organism>
<evidence type="ECO:0000313" key="2">
    <source>
        <dbReference type="EMBL" id="MBB6163692.1"/>
    </source>
</evidence>
<protein>
    <submittedName>
        <fullName evidence="2">Uncharacterized protein</fullName>
    </submittedName>
</protein>
<reference evidence="2 3" key="1">
    <citation type="submission" date="2020-08" db="EMBL/GenBank/DDBJ databases">
        <title>Genomic Encyclopedia of Type Strains, Phase IV (KMG-IV): sequencing the most valuable type-strain genomes for metagenomic binning, comparative biology and taxonomic classification.</title>
        <authorList>
            <person name="Goeker M."/>
        </authorList>
    </citation>
    <scope>NUCLEOTIDE SEQUENCE [LARGE SCALE GENOMIC DNA]</scope>
    <source>
        <strain evidence="2 3">DSM 100734</strain>
    </source>
</reference>
<dbReference type="Proteomes" id="UP000547879">
    <property type="component" value="Unassembled WGS sequence"/>
</dbReference>
<dbReference type="RefSeq" id="WP_183993594.1">
    <property type="nucleotide sequence ID" value="NZ_BMHW01000008.1"/>
</dbReference>
<dbReference type="EMBL" id="JACHEG010000003">
    <property type="protein sequence ID" value="MBB6163692.1"/>
    <property type="molecule type" value="Genomic_DNA"/>
</dbReference>
<keyword evidence="3" id="KW-1185">Reference proteome</keyword>
<name>A0A7X0D0R7_9HYPH</name>
<keyword evidence="1" id="KW-1133">Transmembrane helix</keyword>
<gene>
    <name evidence="2" type="ORF">HNQ72_003532</name>
</gene>
<keyword evidence="1" id="KW-0472">Membrane</keyword>